<dbReference type="Proteomes" id="UP000001062">
    <property type="component" value="Chromosome"/>
</dbReference>
<dbReference type="eggNOG" id="COG3173">
    <property type="taxonomic scope" value="Bacteria"/>
</dbReference>
<organism evidence="2 3">
    <name type="scientific">Marinomonas mediterranea (strain ATCC 700492 / JCM 21426 / NBRC 103028 / MMB-1)</name>
    <dbReference type="NCBI Taxonomy" id="717774"/>
    <lineage>
        <taxon>Bacteria</taxon>
        <taxon>Pseudomonadati</taxon>
        <taxon>Pseudomonadota</taxon>
        <taxon>Gammaproteobacteria</taxon>
        <taxon>Oceanospirillales</taxon>
        <taxon>Oceanospirillaceae</taxon>
        <taxon>Marinomonas</taxon>
    </lineage>
</organism>
<proteinExistence type="predicted"/>
<dbReference type="HOGENOM" id="CLU_007526_1_0_6"/>
<dbReference type="InterPro" id="IPR002575">
    <property type="entry name" value="Aminoglycoside_PTrfase"/>
</dbReference>
<dbReference type="RefSeq" id="WP_013660038.1">
    <property type="nucleotide sequence ID" value="NC_015276.1"/>
</dbReference>
<dbReference type="AlphaFoldDB" id="F2K380"/>
<dbReference type="GO" id="GO:0016740">
    <property type="term" value="F:transferase activity"/>
    <property type="evidence" value="ECO:0007669"/>
    <property type="project" value="UniProtKB-KW"/>
</dbReference>
<keyword evidence="2" id="KW-0808">Transferase</keyword>
<dbReference type="EMBL" id="CP002583">
    <property type="protein sequence ID" value="ADZ90133.1"/>
    <property type="molecule type" value="Genomic_DNA"/>
</dbReference>
<dbReference type="PANTHER" id="PTHR21310:SF57">
    <property type="entry name" value="BLR2944 PROTEIN"/>
    <property type="match status" value="1"/>
</dbReference>
<feature type="domain" description="Aminoglycoside phosphotransferase" evidence="1">
    <location>
        <begin position="28"/>
        <end position="271"/>
    </location>
</feature>
<accession>F2K380</accession>
<sequence>MTTITFEHKVARYFSEKLAWKEARVLSAKPLAGGISRETWMVELEYREEKSKALSVRRIVLRMDPESSVLESNRTVEYTVLRALESLTGFPVANTICNEDDPSYIGSSFMASDAVSGVSEISDIMNSPYKEAGVEIALNHFRTLGKITTLNYRSHNLHQLLAEPTPHRVALDTLTPWIESLNNKNLGPSPITAGAIRRLKRQLPPPPERIVVCHGDFRHGNCMYQSDGQITAVIDWEMVHLGDPLEDLAWALSPDWQPSAGEGKVAGHITEEEAIAAWESTSGIKVDPKALDWWRLFSWVKSTSLFSAGGYHFIHDKETSVIPAISAWMAIHHSEKAMLTLMGVLK</sequence>
<dbReference type="InterPro" id="IPR041726">
    <property type="entry name" value="ACAD10_11_N"/>
</dbReference>
<dbReference type="PANTHER" id="PTHR21310">
    <property type="entry name" value="AMINOGLYCOSIDE PHOSPHOTRANSFERASE-RELATED-RELATED"/>
    <property type="match status" value="1"/>
</dbReference>
<dbReference type="CDD" id="cd05154">
    <property type="entry name" value="ACAD10_11_N-like"/>
    <property type="match status" value="1"/>
</dbReference>
<dbReference type="Pfam" id="PF01636">
    <property type="entry name" value="APH"/>
    <property type="match status" value="1"/>
</dbReference>
<gene>
    <name evidence="2" type="ordered locus">Marme_0855</name>
</gene>
<evidence type="ECO:0000313" key="3">
    <source>
        <dbReference type="Proteomes" id="UP000001062"/>
    </source>
</evidence>
<evidence type="ECO:0000259" key="1">
    <source>
        <dbReference type="Pfam" id="PF01636"/>
    </source>
</evidence>
<reference evidence="2 3" key="1">
    <citation type="journal article" date="2012" name="Stand. Genomic Sci.">
        <title>Complete genome sequence of the melanogenic marine bacterium Marinomonas mediterranea type strain (MMB-1(T)).</title>
        <authorList>
            <person name="Lucas-Elio P."/>
            <person name="Goodwin L."/>
            <person name="Woyke T."/>
            <person name="Pitluck S."/>
            <person name="Nolan M."/>
            <person name="Kyrpides N.C."/>
            <person name="Detter J.C."/>
            <person name="Copeland A."/>
            <person name="Teshima H."/>
            <person name="Bruce D."/>
            <person name="Detter C."/>
            <person name="Tapia R."/>
            <person name="Han S."/>
            <person name="Land M.L."/>
            <person name="Ivanova N."/>
            <person name="Mikhailova N."/>
            <person name="Johnston A.W."/>
            <person name="Sanchez-Amat A."/>
        </authorList>
    </citation>
    <scope>NUCLEOTIDE SEQUENCE [LARGE SCALE GENOMIC DNA]</scope>
    <source>
        <strain evidence="3">ATCC 700492 / JCM 21426 / NBRC 103028 / MMB-1</strain>
    </source>
</reference>
<dbReference type="OrthoDB" id="3806873at2"/>
<dbReference type="KEGG" id="mme:Marme_0855"/>
<dbReference type="PATRIC" id="fig|717774.3.peg.894"/>
<protein>
    <submittedName>
        <fullName evidence="2">Aminoglycoside phosphotransferase</fullName>
    </submittedName>
</protein>
<dbReference type="Gene3D" id="3.30.200.20">
    <property type="entry name" value="Phosphorylase Kinase, domain 1"/>
    <property type="match status" value="1"/>
</dbReference>
<dbReference type="STRING" id="717774.Marme_0855"/>
<dbReference type="Gene3D" id="3.90.1200.10">
    <property type="match status" value="1"/>
</dbReference>
<dbReference type="SUPFAM" id="SSF56112">
    <property type="entry name" value="Protein kinase-like (PK-like)"/>
    <property type="match status" value="1"/>
</dbReference>
<dbReference type="InterPro" id="IPR051678">
    <property type="entry name" value="AGP_Transferase"/>
</dbReference>
<dbReference type="InterPro" id="IPR011009">
    <property type="entry name" value="Kinase-like_dom_sf"/>
</dbReference>
<name>F2K380_MARM1</name>
<keyword evidence="3" id="KW-1185">Reference proteome</keyword>
<evidence type="ECO:0000313" key="2">
    <source>
        <dbReference type="EMBL" id="ADZ90133.1"/>
    </source>
</evidence>